<protein>
    <recommendedName>
        <fullName evidence="5">Tissue inhibitor of metalloproteinase</fullName>
    </recommendedName>
</protein>
<reference evidence="3 4" key="1">
    <citation type="journal article" date="2021" name="Microorganisms">
        <title>Bacterial Dimethylsulfoniopropionate Biosynthesis in the East China Sea.</title>
        <authorList>
            <person name="Liu J."/>
            <person name="Zhang Y."/>
            <person name="Liu J."/>
            <person name="Zhong H."/>
            <person name="Williams B.T."/>
            <person name="Zheng Y."/>
            <person name="Curson A.R.J."/>
            <person name="Sun C."/>
            <person name="Sun H."/>
            <person name="Song D."/>
            <person name="Wagner Mackenzie B."/>
            <person name="Bermejo Martinez A."/>
            <person name="Todd J.D."/>
            <person name="Zhang X.H."/>
        </authorList>
    </citation>
    <scope>NUCLEOTIDE SEQUENCE [LARGE SCALE GENOMIC DNA]</scope>
    <source>
        <strain evidence="3 4">ESS08</strain>
    </source>
</reference>
<evidence type="ECO:0000313" key="3">
    <source>
        <dbReference type="EMBL" id="MBS8266452.1"/>
    </source>
</evidence>
<dbReference type="AlphaFoldDB" id="A0A944GY07"/>
<sequence>MKKAKLFFLFIFIGMFLLGSFPAVTSACSCAELPTAESELERSKAVFSGKVLDIKDRNANGYMTKSVIFEVTNTWKGVEESQVIITTGEGGGDCGYPFIEGQEYLVYAIESDMYGGKSLVTIICDRTNKLSTLQNDLEVLGEGEPPTKKVDLSSTQNQTEFYIWIAGFLAIVVALTIFLLNKQAKTDK</sequence>
<dbReference type="SUPFAM" id="SSF50242">
    <property type="entry name" value="TIMP-like"/>
    <property type="match status" value="1"/>
</dbReference>
<keyword evidence="1" id="KW-1133">Transmembrane helix</keyword>
<evidence type="ECO:0008006" key="5">
    <source>
        <dbReference type="Google" id="ProtNLM"/>
    </source>
</evidence>
<evidence type="ECO:0000256" key="1">
    <source>
        <dbReference type="SAM" id="Phobius"/>
    </source>
</evidence>
<evidence type="ECO:0000313" key="4">
    <source>
        <dbReference type="Proteomes" id="UP000761411"/>
    </source>
</evidence>
<dbReference type="InterPro" id="IPR008993">
    <property type="entry name" value="TIMP-like_OB-fold"/>
</dbReference>
<dbReference type="PROSITE" id="PS51257">
    <property type="entry name" value="PROKAR_LIPOPROTEIN"/>
    <property type="match status" value="1"/>
</dbReference>
<name>A0A944GY07_9BACI</name>
<dbReference type="RefSeq" id="WP_213371772.1">
    <property type="nucleotide sequence ID" value="NZ_QTKX01000003.1"/>
</dbReference>
<comment type="caution">
    <text evidence="3">The sequence shown here is derived from an EMBL/GenBank/DDBJ whole genome shotgun (WGS) entry which is preliminary data.</text>
</comment>
<dbReference type="Proteomes" id="UP000761411">
    <property type="component" value="Unassembled WGS sequence"/>
</dbReference>
<dbReference type="EMBL" id="QTKX01000003">
    <property type="protein sequence ID" value="MBS8266452.1"/>
    <property type="molecule type" value="Genomic_DNA"/>
</dbReference>
<feature type="signal peptide" evidence="2">
    <location>
        <begin position="1"/>
        <end position="26"/>
    </location>
</feature>
<accession>A0A944GY07</accession>
<keyword evidence="1" id="KW-0812">Transmembrane</keyword>
<organism evidence="3 4">
    <name type="scientific">Mesobacillus boroniphilus</name>
    <dbReference type="NCBI Taxonomy" id="308892"/>
    <lineage>
        <taxon>Bacteria</taxon>
        <taxon>Bacillati</taxon>
        <taxon>Bacillota</taxon>
        <taxon>Bacilli</taxon>
        <taxon>Bacillales</taxon>
        <taxon>Bacillaceae</taxon>
        <taxon>Mesobacillus</taxon>
    </lineage>
</organism>
<feature type="chain" id="PRO_5038428015" description="Tissue inhibitor of metalloproteinase" evidence="2">
    <location>
        <begin position="27"/>
        <end position="188"/>
    </location>
</feature>
<feature type="transmembrane region" description="Helical" evidence="1">
    <location>
        <begin position="161"/>
        <end position="180"/>
    </location>
</feature>
<keyword evidence="2" id="KW-0732">Signal</keyword>
<proteinExistence type="predicted"/>
<evidence type="ECO:0000256" key="2">
    <source>
        <dbReference type="SAM" id="SignalP"/>
    </source>
</evidence>
<keyword evidence="4" id="KW-1185">Reference proteome</keyword>
<gene>
    <name evidence="3" type="ORF">DYI25_18690</name>
</gene>
<dbReference type="Gene3D" id="2.40.50.120">
    <property type="match status" value="1"/>
</dbReference>
<keyword evidence="1" id="KW-0472">Membrane</keyword>